<evidence type="ECO:0000256" key="5">
    <source>
        <dbReference type="ARBA" id="ARBA00022857"/>
    </source>
</evidence>
<feature type="domain" description="FAD/NAD(P)-binding" evidence="9">
    <location>
        <begin position="3"/>
        <end position="59"/>
    </location>
</feature>
<evidence type="ECO:0000256" key="6">
    <source>
        <dbReference type="ARBA" id="ARBA00023002"/>
    </source>
</evidence>
<dbReference type="PRINTS" id="PR00411">
    <property type="entry name" value="PNDRDTASEI"/>
</dbReference>
<dbReference type="Gene3D" id="3.50.50.60">
    <property type="entry name" value="FAD/NAD(P)-binding domain"/>
    <property type="match status" value="1"/>
</dbReference>
<keyword evidence="11" id="KW-1185">Reference proteome</keyword>
<organism evidence="10 11">
    <name type="scientific">Aminicella lysinilytica</name>
    <dbReference type="NCBI Taxonomy" id="433323"/>
    <lineage>
        <taxon>Bacteria</taxon>
        <taxon>Bacillati</taxon>
        <taxon>Bacillota</taxon>
        <taxon>Clostridia</taxon>
        <taxon>Peptostreptococcales</taxon>
        <taxon>Anaerovoracaceae</taxon>
        <taxon>Aminicella</taxon>
    </lineage>
</organism>
<dbReference type="SUPFAM" id="SSF51905">
    <property type="entry name" value="FAD/NAD(P)-binding domain"/>
    <property type="match status" value="1"/>
</dbReference>
<dbReference type="InterPro" id="IPR023753">
    <property type="entry name" value="FAD/NAD-binding_dom"/>
</dbReference>
<evidence type="ECO:0000259" key="9">
    <source>
        <dbReference type="Pfam" id="PF07992"/>
    </source>
</evidence>
<dbReference type="GO" id="GO:0016668">
    <property type="term" value="F:oxidoreductase activity, acting on a sulfur group of donors, NAD(P) as acceptor"/>
    <property type="evidence" value="ECO:0007669"/>
    <property type="project" value="InterPro"/>
</dbReference>
<dbReference type="InterPro" id="IPR036188">
    <property type="entry name" value="FAD/NAD-bd_sf"/>
</dbReference>
<reference evidence="10 11" key="1">
    <citation type="submission" date="2019-03" db="EMBL/GenBank/DDBJ databases">
        <title>Genomic Encyclopedia of Type Strains, Phase IV (KMG-IV): sequencing the most valuable type-strain genomes for metagenomic binning, comparative biology and taxonomic classification.</title>
        <authorList>
            <person name="Goeker M."/>
        </authorList>
    </citation>
    <scope>NUCLEOTIDE SEQUENCE [LARGE SCALE GENOMIC DNA]</scope>
    <source>
        <strain evidence="10 11">DSM 28287</strain>
    </source>
</reference>
<dbReference type="PROSITE" id="PS00076">
    <property type="entry name" value="PYRIDINE_REDOX_1"/>
    <property type="match status" value="1"/>
</dbReference>
<evidence type="ECO:0000313" key="11">
    <source>
        <dbReference type="Proteomes" id="UP000295500"/>
    </source>
</evidence>
<evidence type="ECO:0000256" key="8">
    <source>
        <dbReference type="ARBA" id="ARBA00023284"/>
    </source>
</evidence>
<evidence type="ECO:0000256" key="4">
    <source>
        <dbReference type="ARBA" id="ARBA00022827"/>
    </source>
</evidence>
<evidence type="ECO:0000313" key="10">
    <source>
        <dbReference type="EMBL" id="TDP52850.1"/>
    </source>
</evidence>
<keyword evidence="5" id="KW-0521">NADP</keyword>
<keyword evidence="7" id="KW-1015">Disulfide bond</keyword>
<comment type="caution">
    <text evidence="10">The sequence shown here is derived from an EMBL/GenBank/DDBJ whole genome shotgun (WGS) entry which is preliminary data.</text>
</comment>
<evidence type="ECO:0000256" key="2">
    <source>
        <dbReference type="ARBA" id="ARBA00007532"/>
    </source>
</evidence>
<gene>
    <name evidence="10" type="ORF">EV211_1254</name>
</gene>
<keyword evidence="3" id="KW-0285">Flavoprotein</keyword>
<proteinExistence type="inferred from homology"/>
<dbReference type="PANTHER" id="PTHR43014">
    <property type="entry name" value="MERCURIC REDUCTASE"/>
    <property type="match status" value="1"/>
</dbReference>
<evidence type="ECO:0000256" key="7">
    <source>
        <dbReference type="ARBA" id="ARBA00023157"/>
    </source>
</evidence>
<dbReference type="EMBL" id="SNXO01000025">
    <property type="protein sequence ID" value="TDP52850.1"/>
    <property type="molecule type" value="Genomic_DNA"/>
</dbReference>
<sequence>MNYDAIIIGFGKGGKTLAGQLASQGESVALVEQSNKMYGGTCINVGCIPSKSLVHSAAASAAKADAASA</sequence>
<keyword evidence="6" id="KW-0560">Oxidoreductase</keyword>
<dbReference type="Proteomes" id="UP000295500">
    <property type="component" value="Unassembled WGS sequence"/>
</dbReference>
<accession>A0A4R6PZZ6</accession>
<comment type="similarity">
    <text evidence="2">Belongs to the class-I pyridine nucleotide-disulfide oxidoreductase family.</text>
</comment>
<dbReference type="AlphaFoldDB" id="A0A4R6PZZ6"/>
<dbReference type="GO" id="GO:0003955">
    <property type="term" value="F:NAD(P)H dehydrogenase (quinone) activity"/>
    <property type="evidence" value="ECO:0007669"/>
    <property type="project" value="TreeGrafter"/>
</dbReference>
<keyword evidence="4" id="KW-0274">FAD</keyword>
<dbReference type="InterPro" id="IPR012999">
    <property type="entry name" value="Pyr_OxRdtase_I_AS"/>
</dbReference>
<name>A0A4R6PZZ6_9FIRM</name>
<evidence type="ECO:0000256" key="3">
    <source>
        <dbReference type="ARBA" id="ARBA00022630"/>
    </source>
</evidence>
<dbReference type="Pfam" id="PF07992">
    <property type="entry name" value="Pyr_redox_2"/>
    <property type="match status" value="1"/>
</dbReference>
<keyword evidence="8" id="KW-0676">Redox-active center</keyword>
<dbReference type="PANTHER" id="PTHR43014:SF4">
    <property type="entry name" value="PYRIDINE NUCLEOTIDE-DISULFIDE OXIDOREDUCTASE RCLA-RELATED"/>
    <property type="match status" value="1"/>
</dbReference>
<dbReference type="RefSeq" id="WP_330564629.1">
    <property type="nucleotide sequence ID" value="NZ_SNXO01000025.1"/>
</dbReference>
<protein>
    <submittedName>
        <fullName evidence="10">Pyridine nucleotide-disulfide oxidoreductase</fullName>
    </submittedName>
</protein>
<dbReference type="GO" id="GO:0050660">
    <property type="term" value="F:flavin adenine dinucleotide binding"/>
    <property type="evidence" value="ECO:0007669"/>
    <property type="project" value="TreeGrafter"/>
</dbReference>
<evidence type="ECO:0000256" key="1">
    <source>
        <dbReference type="ARBA" id="ARBA00001974"/>
    </source>
</evidence>
<comment type="cofactor">
    <cofactor evidence="1">
        <name>FAD</name>
        <dbReference type="ChEBI" id="CHEBI:57692"/>
    </cofactor>
</comment>